<organism evidence="2 3">
    <name type="scientific">Winogradskyella thalassocola</name>
    <dbReference type="NCBI Taxonomy" id="262004"/>
    <lineage>
        <taxon>Bacteria</taxon>
        <taxon>Pseudomonadati</taxon>
        <taxon>Bacteroidota</taxon>
        <taxon>Flavobacteriia</taxon>
        <taxon>Flavobacteriales</taxon>
        <taxon>Flavobacteriaceae</taxon>
        <taxon>Winogradskyella</taxon>
    </lineage>
</organism>
<feature type="transmembrane region" description="Helical" evidence="1">
    <location>
        <begin position="21"/>
        <end position="40"/>
    </location>
</feature>
<keyword evidence="1" id="KW-1133">Transmembrane helix</keyword>
<evidence type="ECO:0000313" key="3">
    <source>
        <dbReference type="Proteomes" id="UP000199492"/>
    </source>
</evidence>
<keyword evidence="1" id="KW-0472">Membrane</keyword>
<dbReference type="RefSeq" id="WP_092466686.1">
    <property type="nucleotide sequence ID" value="NZ_FNCZ01000001.1"/>
</dbReference>
<protein>
    <submittedName>
        <fullName evidence="2">Uncharacterized protein</fullName>
    </submittedName>
</protein>
<sequence>MIKFFRHFRQRFISEGKTKKYLLYAIGEIILVVIGILIALKINNWNQELANKKEEQTIIKNLNLEFKKNIISIQKYIKHHETILADTRVLMDLVGKPEDVLNRFNLDSLLAQSINYWSYKPSQSVVLDVISSGKLNLISSDSLRLQFFEWSSNLEKNEENYNTLDEINQSIVLTYLTKHASLKNIDSYGILEWNKKSKLNHSNYDMFQDIEFENVMDNQAWDLKNYILSLEELEKTMDRIITETNREL</sequence>
<dbReference type="EMBL" id="FNCZ01000001">
    <property type="protein sequence ID" value="SDH04580.1"/>
    <property type="molecule type" value="Genomic_DNA"/>
</dbReference>
<dbReference type="STRING" id="262004.SAMN04489796_1011249"/>
<name>A0A1G7Z8Y3_9FLAO</name>
<evidence type="ECO:0000313" key="2">
    <source>
        <dbReference type="EMBL" id="SDH04580.1"/>
    </source>
</evidence>
<keyword evidence="3" id="KW-1185">Reference proteome</keyword>
<proteinExistence type="predicted"/>
<keyword evidence="1" id="KW-0812">Transmembrane</keyword>
<dbReference type="OrthoDB" id="821805at2"/>
<dbReference type="AlphaFoldDB" id="A0A1G7Z8Y3"/>
<reference evidence="3" key="1">
    <citation type="submission" date="2016-10" db="EMBL/GenBank/DDBJ databases">
        <authorList>
            <person name="Varghese N."/>
            <person name="Submissions S."/>
        </authorList>
    </citation>
    <scope>NUCLEOTIDE SEQUENCE [LARGE SCALE GENOMIC DNA]</scope>
    <source>
        <strain evidence="3">DSM 15363</strain>
    </source>
</reference>
<dbReference type="Pfam" id="PF19578">
    <property type="entry name" value="DUF6090"/>
    <property type="match status" value="1"/>
</dbReference>
<dbReference type="Proteomes" id="UP000199492">
    <property type="component" value="Unassembled WGS sequence"/>
</dbReference>
<gene>
    <name evidence="2" type="ORF">SAMN04489796_1011249</name>
</gene>
<accession>A0A1G7Z8Y3</accession>
<evidence type="ECO:0000256" key="1">
    <source>
        <dbReference type="SAM" id="Phobius"/>
    </source>
</evidence>
<dbReference type="InterPro" id="IPR045749">
    <property type="entry name" value="DUF6090"/>
</dbReference>